<dbReference type="OrthoDB" id="9801109at2"/>
<evidence type="ECO:0008006" key="5">
    <source>
        <dbReference type="Google" id="ProtNLM"/>
    </source>
</evidence>
<dbReference type="PANTHER" id="PTHR36303:SF1">
    <property type="entry name" value="2',3'-CYCLIC-NUCLEOTIDE 2'-PHOSPHODIESTERASE"/>
    <property type="match status" value="1"/>
</dbReference>
<evidence type="ECO:0000256" key="2">
    <source>
        <dbReference type="PIRSR" id="PIRSR004789-51"/>
    </source>
</evidence>
<proteinExistence type="predicted"/>
<feature type="binding site" evidence="2">
    <location>
        <position position="67"/>
    </location>
    <ligand>
        <name>Fe cation</name>
        <dbReference type="ChEBI" id="CHEBI:24875"/>
        <label>2</label>
    </ligand>
</feature>
<dbReference type="InterPro" id="IPR029052">
    <property type="entry name" value="Metallo-depent_PP-like"/>
</dbReference>
<name>A0A212PXG8_9PROT</name>
<evidence type="ECO:0000313" key="3">
    <source>
        <dbReference type="EMBL" id="SNB51651.1"/>
    </source>
</evidence>
<dbReference type="PIRSF" id="PIRSF004789">
    <property type="entry name" value="DR1281"/>
    <property type="match status" value="1"/>
</dbReference>
<keyword evidence="2" id="KW-0479">Metal-binding</keyword>
<accession>A0A212PXG8</accession>
<dbReference type="Pfam" id="PF13277">
    <property type="entry name" value="YmdB"/>
    <property type="match status" value="1"/>
</dbReference>
<dbReference type="GO" id="GO:0046872">
    <property type="term" value="F:metal ion binding"/>
    <property type="evidence" value="ECO:0007669"/>
    <property type="project" value="UniProtKB-KW"/>
</dbReference>
<dbReference type="RefSeq" id="WP_088559459.1">
    <property type="nucleotide sequence ID" value="NZ_FYEH01000001.1"/>
</dbReference>
<dbReference type="Proteomes" id="UP000197065">
    <property type="component" value="Unassembled WGS sequence"/>
</dbReference>
<dbReference type="AlphaFoldDB" id="A0A212PXG8"/>
<sequence>MRILYVGDVVGRAGRTALLEHLPDLRSRLKLDAAVVNGENAAGGYGLTAAIADEFLKAGTDILTLGNHAWDQRDLINHINGEPRIVRPLNMAPGVPGKGTATLQTARGKRLVVIQVLGRLFMKPADDPFRALEVELRRNILGGTADAILVDIHAEATSEKMAIGHFCDGRVSLVAGTHTHVPTADAHIMARGTAYMTDVGMTGDYDSVIGMDKAASLHRWTTDLPGPKLEPASGEATLCAVLVETDDKTGLALRVEPLRLGGRLSPAMP</sequence>
<feature type="binding site" evidence="2">
    <location>
        <position position="153"/>
    </location>
    <ligand>
        <name>Fe cation</name>
        <dbReference type="ChEBI" id="CHEBI:24875"/>
        <label>2</label>
    </ligand>
</feature>
<keyword evidence="4" id="KW-1185">Reference proteome</keyword>
<dbReference type="SUPFAM" id="SSF56300">
    <property type="entry name" value="Metallo-dependent phosphatases"/>
    <property type="match status" value="1"/>
</dbReference>
<feature type="binding site" evidence="2">
    <location>
        <position position="40"/>
    </location>
    <ligand>
        <name>Fe cation</name>
        <dbReference type="ChEBI" id="CHEBI:24875"/>
        <label>1</label>
    </ligand>
</feature>
<evidence type="ECO:0000313" key="4">
    <source>
        <dbReference type="Proteomes" id="UP000197065"/>
    </source>
</evidence>
<protein>
    <recommendedName>
        <fullName evidence="5">Capsule synthesis protein CapA domain-containing protein</fullName>
    </recommendedName>
</protein>
<feature type="binding site" evidence="2">
    <location>
        <position position="39"/>
    </location>
    <ligand>
        <name>Fe cation</name>
        <dbReference type="ChEBI" id="CHEBI:24875"/>
        <label>2</label>
    </ligand>
</feature>
<dbReference type="EMBL" id="FYEH01000001">
    <property type="protein sequence ID" value="SNB51651.1"/>
    <property type="molecule type" value="Genomic_DNA"/>
</dbReference>
<dbReference type="PANTHER" id="PTHR36303">
    <property type="entry name" value="2',3'-CYCLIC-NUCLEOTIDE 2'-PHOSPHODIESTERASE"/>
    <property type="match status" value="1"/>
</dbReference>
<organism evidence="3 4">
    <name type="scientific">Arboricoccus pini</name>
    <dbReference type="NCBI Taxonomy" id="1963835"/>
    <lineage>
        <taxon>Bacteria</taxon>
        <taxon>Pseudomonadati</taxon>
        <taxon>Pseudomonadota</taxon>
        <taxon>Alphaproteobacteria</taxon>
        <taxon>Geminicoccales</taxon>
        <taxon>Geminicoccaceae</taxon>
        <taxon>Arboricoccus</taxon>
    </lineage>
</organism>
<dbReference type="InterPro" id="IPR005235">
    <property type="entry name" value="YmdB-like"/>
</dbReference>
<gene>
    <name evidence="3" type="ORF">SAMN07250955_101118</name>
</gene>
<dbReference type="CDD" id="cd07382">
    <property type="entry name" value="MPP_DR1281"/>
    <property type="match status" value="1"/>
</dbReference>
<feature type="binding site" evidence="2">
    <location>
        <position position="178"/>
    </location>
    <ligand>
        <name>Fe cation</name>
        <dbReference type="ChEBI" id="CHEBI:24875"/>
        <label>2</label>
    </ligand>
</feature>
<dbReference type="Gene3D" id="3.60.21.10">
    <property type="match status" value="1"/>
</dbReference>
<feature type="binding site" evidence="2">
    <location>
        <position position="8"/>
    </location>
    <ligand>
        <name>Fe cation</name>
        <dbReference type="ChEBI" id="CHEBI:24875"/>
        <label>1</label>
    </ligand>
</feature>
<dbReference type="GO" id="GO:0004113">
    <property type="term" value="F:2',3'-cyclic-nucleotide 3'-phosphodiesterase activity"/>
    <property type="evidence" value="ECO:0007669"/>
    <property type="project" value="TreeGrafter"/>
</dbReference>
<evidence type="ECO:0000256" key="1">
    <source>
        <dbReference type="PIRSR" id="PIRSR004789-50"/>
    </source>
</evidence>
<feature type="active site" description="Proton donor" evidence="1">
    <location>
        <position position="68"/>
    </location>
</feature>
<reference evidence="3 4" key="1">
    <citation type="submission" date="2017-06" db="EMBL/GenBank/DDBJ databases">
        <authorList>
            <person name="Kim H.J."/>
            <person name="Triplett B.A."/>
        </authorList>
    </citation>
    <scope>NUCLEOTIDE SEQUENCE [LARGE SCALE GENOMIC DNA]</scope>
    <source>
        <strain evidence="3 4">B29T1</strain>
    </source>
</reference>
<feature type="binding site" evidence="2">
    <location>
        <position position="39"/>
    </location>
    <ligand>
        <name>Fe cation</name>
        <dbReference type="ChEBI" id="CHEBI:24875"/>
        <label>1</label>
    </ligand>
</feature>
<feature type="binding site" evidence="2">
    <location>
        <position position="180"/>
    </location>
    <ligand>
        <name>Fe cation</name>
        <dbReference type="ChEBI" id="CHEBI:24875"/>
        <label>1</label>
    </ligand>
</feature>